<keyword evidence="8 10" id="KW-1133">Transmembrane helix</keyword>
<evidence type="ECO:0000256" key="2">
    <source>
        <dbReference type="ARBA" id="ARBA00004162"/>
    </source>
</evidence>
<keyword evidence="4" id="KW-1003">Cell membrane</keyword>
<evidence type="ECO:0000256" key="9">
    <source>
        <dbReference type="ARBA" id="ARBA00023136"/>
    </source>
</evidence>
<accession>A0A6H1UHT4</accession>
<evidence type="ECO:0000256" key="8">
    <source>
        <dbReference type="ARBA" id="ARBA00022989"/>
    </source>
</evidence>
<reference evidence="11 12" key="1">
    <citation type="submission" date="2020-04" db="EMBL/GenBank/DDBJ databases">
        <title>Ferrimonas sp. S7 isolated from sea water.</title>
        <authorList>
            <person name="Bae S.S."/>
            <person name="Baek K."/>
        </authorList>
    </citation>
    <scope>NUCLEOTIDE SEQUENCE [LARGE SCALE GENOMIC DNA]</scope>
    <source>
        <strain evidence="11 12">S7</strain>
    </source>
</reference>
<protein>
    <recommendedName>
        <fullName evidence="10">Flagellar protein FliL</fullName>
    </recommendedName>
</protein>
<keyword evidence="5 10" id="KW-0145">Chemotaxis</keyword>
<keyword evidence="11" id="KW-0969">Cilium</keyword>
<dbReference type="GO" id="GO:0071978">
    <property type="term" value="P:bacterial-type flagellum-dependent swarming motility"/>
    <property type="evidence" value="ECO:0007669"/>
    <property type="project" value="TreeGrafter"/>
</dbReference>
<dbReference type="GO" id="GO:0009425">
    <property type="term" value="C:bacterial-type flagellum basal body"/>
    <property type="evidence" value="ECO:0007669"/>
    <property type="project" value="InterPro"/>
</dbReference>
<evidence type="ECO:0000313" key="11">
    <source>
        <dbReference type="EMBL" id="QIZ77352.1"/>
    </source>
</evidence>
<proteinExistence type="inferred from homology"/>
<keyword evidence="11" id="KW-0966">Cell projection</keyword>
<dbReference type="AlphaFoldDB" id="A0A6H1UHT4"/>
<keyword evidence="11" id="KW-0282">Flagellum</keyword>
<dbReference type="PANTHER" id="PTHR35091:SF2">
    <property type="entry name" value="FLAGELLAR PROTEIN FLIL"/>
    <property type="match status" value="1"/>
</dbReference>
<organism evidence="11 12">
    <name type="scientific">Ferrimonas lipolytica</name>
    <dbReference type="NCBI Taxonomy" id="2724191"/>
    <lineage>
        <taxon>Bacteria</taxon>
        <taxon>Pseudomonadati</taxon>
        <taxon>Pseudomonadota</taxon>
        <taxon>Gammaproteobacteria</taxon>
        <taxon>Alteromonadales</taxon>
        <taxon>Ferrimonadaceae</taxon>
        <taxon>Ferrimonas</taxon>
    </lineage>
</organism>
<dbReference type="Proteomes" id="UP000501602">
    <property type="component" value="Chromosome"/>
</dbReference>
<evidence type="ECO:0000256" key="7">
    <source>
        <dbReference type="ARBA" id="ARBA00022779"/>
    </source>
</evidence>
<evidence type="ECO:0000313" key="12">
    <source>
        <dbReference type="Proteomes" id="UP000501602"/>
    </source>
</evidence>
<keyword evidence="12" id="KW-1185">Reference proteome</keyword>
<dbReference type="Pfam" id="PF03748">
    <property type="entry name" value="FliL"/>
    <property type="match status" value="1"/>
</dbReference>
<dbReference type="GO" id="GO:0006935">
    <property type="term" value="P:chemotaxis"/>
    <property type="evidence" value="ECO:0007669"/>
    <property type="project" value="UniProtKB-KW"/>
</dbReference>
<dbReference type="EMBL" id="CP051180">
    <property type="protein sequence ID" value="QIZ77352.1"/>
    <property type="molecule type" value="Genomic_DNA"/>
</dbReference>
<sequence length="170" mass="18521">MAEESLELEIKPQAKSKKNIIIAAVVGLLVLIGGAIAAYFLLSGDSNDSSPAQTETAMAEPEGPRNSMYVSLPAPFLFNLPINGNEHVVQIKVQLQVRNDEHQVVVRKHLPFLRDALLTTFSSANGITINSSEGKEELRTRALLNVQTAMTAITGSPYIERVLFTGFVMQ</sequence>
<dbReference type="PANTHER" id="PTHR35091">
    <property type="entry name" value="FLAGELLAR PROTEIN FLIL"/>
    <property type="match status" value="1"/>
</dbReference>
<evidence type="ECO:0000256" key="5">
    <source>
        <dbReference type="ARBA" id="ARBA00022500"/>
    </source>
</evidence>
<keyword evidence="7 10" id="KW-0283">Flagellar rotation</keyword>
<dbReference type="GO" id="GO:0005886">
    <property type="term" value="C:plasma membrane"/>
    <property type="evidence" value="ECO:0007669"/>
    <property type="project" value="UniProtKB-SubCell"/>
</dbReference>
<dbReference type="RefSeq" id="WP_168660612.1">
    <property type="nucleotide sequence ID" value="NZ_CP051180.1"/>
</dbReference>
<keyword evidence="10" id="KW-0997">Cell inner membrane</keyword>
<gene>
    <name evidence="11" type="ORF">HER31_10950</name>
</gene>
<comment type="subcellular location">
    <subcellularLocation>
        <location evidence="10">Cell inner membrane</location>
    </subcellularLocation>
    <subcellularLocation>
        <location evidence="2">Cell membrane</location>
        <topology evidence="2">Single-pass membrane protein</topology>
    </subcellularLocation>
</comment>
<evidence type="ECO:0000256" key="10">
    <source>
        <dbReference type="RuleBase" id="RU364125"/>
    </source>
</evidence>
<keyword evidence="6 10" id="KW-0812">Transmembrane</keyword>
<comment type="similarity">
    <text evidence="3 10">Belongs to the FliL family.</text>
</comment>
<dbReference type="InterPro" id="IPR005503">
    <property type="entry name" value="FliL"/>
</dbReference>
<evidence type="ECO:0000256" key="3">
    <source>
        <dbReference type="ARBA" id="ARBA00008281"/>
    </source>
</evidence>
<keyword evidence="9 10" id="KW-0472">Membrane</keyword>
<dbReference type="KEGG" id="fes:HER31_10950"/>
<evidence type="ECO:0000256" key="1">
    <source>
        <dbReference type="ARBA" id="ARBA00002254"/>
    </source>
</evidence>
<name>A0A6H1UHT4_9GAMM</name>
<feature type="transmembrane region" description="Helical" evidence="10">
    <location>
        <begin position="20"/>
        <end position="42"/>
    </location>
</feature>
<comment type="function">
    <text evidence="1 10">Controls the rotational direction of flagella during chemotaxis.</text>
</comment>
<evidence type="ECO:0000256" key="6">
    <source>
        <dbReference type="ARBA" id="ARBA00022692"/>
    </source>
</evidence>
<evidence type="ECO:0000256" key="4">
    <source>
        <dbReference type="ARBA" id="ARBA00022475"/>
    </source>
</evidence>